<evidence type="ECO:0000256" key="2">
    <source>
        <dbReference type="ARBA" id="ARBA00022729"/>
    </source>
</evidence>
<feature type="domain" description="Leucine-binding protein" evidence="4">
    <location>
        <begin position="43"/>
        <end position="362"/>
    </location>
</feature>
<protein>
    <submittedName>
        <fullName evidence="5">Amino acid ABC transporter substrate-binding protein</fullName>
    </submittedName>
</protein>
<dbReference type="SUPFAM" id="SSF53822">
    <property type="entry name" value="Periplasmic binding protein-like I"/>
    <property type="match status" value="1"/>
</dbReference>
<dbReference type="PANTHER" id="PTHR30483:SF6">
    <property type="entry name" value="PERIPLASMIC BINDING PROTEIN OF ABC TRANSPORTER FOR NATURAL AMINO ACIDS"/>
    <property type="match status" value="1"/>
</dbReference>
<evidence type="ECO:0000256" key="1">
    <source>
        <dbReference type="ARBA" id="ARBA00010062"/>
    </source>
</evidence>
<proteinExistence type="inferred from homology"/>
<evidence type="ECO:0000313" key="6">
    <source>
        <dbReference type="Proteomes" id="UP000653056"/>
    </source>
</evidence>
<keyword evidence="2 3" id="KW-0732">Signal</keyword>
<dbReference type="InterPro" id="IPR051010">
    <property type="entry name" value="BCAA_transport"/>
</dbReference>
<dbReference type="Pfam" id="PF13458">
    <property type="entry name" value="Peripla_BP_6"/>
    <property type="match status" value="1"/>
</dbReference>
<dbReference type="Proteomes" id="UP000653056">
    <property type="component" value="Unassembled WGS sequence"/>
</dbReference>
<dbReference type="PANTHER" id="PTHR30483">
    <property type="entry name" value="LEUCINE-SPECIFIC-BINDING PROTEIN"/>
    <property type="match status" value="1"/>
</dbReference>
<feature type="chain" id="PRO_5047203511" evidence="3">
    <location>
        <begin position="37"/>
        <end position="447"/>
    </location>
</feature>
<dbReference type="EMBL" id="BMXS01000006">
    <property type="protein sequence ID" value="GGX89870.1"/>
    <property type="molecule type" value="Genomic_DNA"/>
</dbReference>
<organism evidence="5 6">
    <name type="scientific">Litchfieldella qijiaojingensis</name>
    <dbReference type="NCBI Taxonomy" id="980347"/>
    <lineage>
        <taxon>Bacteria</taxon>
        <taxon>Pseudomonadati</taxon>
        <taxon>Pseudomonadota</taxon>
        <taxon>Gammaproteobacteria</taxon>
        <taxon>Oceanospirillales</taxon>
        <taxon>Halomonadaceae</taxon>
        <taxon>Litchfieldella</taxon>
    </lineage>
</organism>
<dbReference type="InterPro" id="IPR028081">
    <property type="entry name" value="Leu-bd"/>
</dbReference>
<dbReference type="RefSeq" id="WP_189468068.1">
    <property type="nucleotide sequence ID" value="NZ_BMXS01000006.1"/>
</dbReference>
<dbReference type="InterPro" id="IPR028082">
    <property type="entry name" value="Peripla_BP_I"/>
</dbReference>
<sequence>MNNTRHTGTGRHRAPVSAALGVFTLSAVLAAGGASAQDAPPAIKVGQIAPFTGAGAEFGEFYRDGAALGVDHINAATQEVLGGPVIAEHLSEDSNTLPTPAIQAARQLVEVEGVPAIIGGWSSGVTVAVATSVTIPSEVLQISNGSTSPLISVLPEDLEADLLFRTTASDALQGVVAAQLARGEIFEDYSVDSASTIFINNPYGQGLSNAFARAFQARGGTITAQVPHPEEPQPTYTSQLAQAFQGDPEMLLAASYPGHSATFLQEARDIFDQTVWQFVDGNRSQEVIDAVGADDLEGLIGTAPGQDPSIPGFENFATAFEEAYGHDRIPPFTESAYDAAMLIGLATVKAIADGHDSVEAITGTVLRDRLREVANPPGMEIVAGDLDSITAGVEAIMNGEDVAYTGAAGPADFDDSGDVITPIAIWKYTNGSIENLQIQSPDDIPAE</sequence>
<comment type="caution">
    <text evidence="5">The sequence shown here is derived from an EMBL/GenBank/DDBJ whole genome shotgun (WGS) entry which is preliminary data.</text>
</comment>
<name>A0ABQ2YPV6_9GAMM</name>
<accession>A0ABQ2YPV6</accession>
<evidence type="ECO:0000256" key="3">
    <source>
        <dbReference type="SAM" id="SignalP"/>
    </source>
</evidence>
<dbReference type="CDD" id="cd06346">
    <property type="entry name" value="PBP1_ABC_ligand_binding-like"/>
    <property type="match status" value="1"/>
</dbReference>
<feature type="signal peptide" evidence="3">
    <location>
        <begin position="1"/>
        <end position="36"/>
    </location>
</feature>
<evidence type="ECO:0000313" key="5">
    <source>
        <dbReference type="EMBL" id="GGX89870.1"/>
    </source>
</evidence>
<gene>
    <name evidence="5" type="ORF">GCM10007160_16600</name>
</gene>
<evidence type="ECO:0000259" key="4">
    <source>
        <dbReference type="Pfam" id="PF13458"/>
    </source>
</evidence>
<comment type="similarity">
    <text evidence="1">Belongs to the leucine-binding protein family.</text>
</comment>
<keyword evidence="6" id="KW-1185">Reference proteome</keyword>
<dbReference type="Gene3D" id="3.40.50.2300">
    <property type="match status" value="2"/>
</dbReference>
<reference evidence="6" key="1">
    <citation type="journal article" date="2019" name="Int. J. Syst. Evol. Microbiol.">
        <title>The Global Catalogue of Microorganisms (GCM) 10K type strain sequencing project: providing services to taxonomists for standard genome sequencing and annotation.</title>
        <authorList>
            <consortium name="The Broad Institute Genomics Platform"/>
            <consortium name="The Broad Institute Genome Sequencing Center for Infectious Disease"/>
            <person name="Wu L."/>
            <person name="Ma J."/>
        </authorList>
    </citation>
    <scope>NUCLEOTIDE SEQUENCE [LARGE SCALE GENOMIC DNA]</scope>
    <source>
        <strain evidence="6">KCTC 22228</strain>
    </source>
</reference>